<evidence type="ECO:0000313" key="3">
    <source>
        <dbReference type="Proteomes" id="UP001595824"/>
    </source>
</evidence>
<evidence type="ECO:0000313" key="2">
    <source>
        <dbReference type="EMBL" id="MFC4331104.1"/>
    </source>
</evidence>
<gene>
    <name evidence="2" type="ORF">ACFPC0_25665</name>
</gene>
<protein>
    <recommendedName>
        <fullName evidence="4">DUF4199 domain-containing protein</fullName>
    </recommendedName>
</protein>
<keyword evidence="1" id="KW-0472">Membrane</keyword>
<comment type="caution">
    <text evidence="2">The sequence shown here is derived from an EMBL/GenBank/DDBJ whole genome shotgun (WGS) entry which is preliminary data.</text>
</comment>
<dbReference type="Proteomes" id="UP001595824">
    <property type="component" value="Unassembled WGS sequence"/>
</dbReference>
<sequence>MSDSSRRMTPRPVPAAGEALPAPGVIGIGLAAVLTFALAQGSWQWFATFIGVTLLAVVHAFQVRGEWRPGFRSAYLRGLIAYALVVGLCVAVALAPLLQRAAWLFPMPGTRAECALMGRYGALQAKAALGGLAGGDGAALAYAQGVRARTAVAECLSATTTLWLPVYGVGAAVLVGAAAWFRDRTRARRAAAGR</sequence>
<reference evidence="3" key="1">
    <citation type="journal article" date="2019" name="Int. J. Syst. Evol. Microbiol.">
        <title>The Global Catalogue of Microorganisms (GCM) 10K type strain sequencing project: providing services to taxonomists for standard genome sequencing and annotation.</title>
        <authorList>
            <consortium name="The Broad Institute Genomics Platform"/>
            <consortium name="The Broad Institute Genome Sequencing Center for Infectious Disease"/>
            <person name="Wu L."/>
            <person name="Ma J."/>
        </authorList>
    </citation>
    <scope>NUCLEOTIDE SEQUENCE [LARGE SCALE GENOMIC DNA]</scope>
    <source>
        <strain evidence="3">PCU 347</strain>
    </source>
</reference>
<accession>A0ABV8TKA7</accession>
<evidence type="ECO:0008006" key="4">
    <source>
        <dbReference type="Google" id="ProtNLM"/>
    </source>
</evidence>
<keyword evidence="3" id="KW-1185">Reference proteome</keyword>
<feature type="transmembrane region" description="Helical" evidence="1">
    <location>
        <begin position="162"/>
        <end position="181"/>
    </location>
</feature>
<feature type="transmembrane region" description="Helical" evidence="1">
    <location>
        <begin position="75"/>
        <end position="98"/>
    </location>
</feature>
<evidence type="ECO:0000256" key="1">
    <source>
        <dbReference type="SAM" id="Phobius"/>
    </source>
</evidence>
<feature type="transmembrane region" description="Helical" evidence="1">
    <location>
        <begin position="45"/>
        <end position="63"/>
    </location>
</feature>
<keyword evidence="1" id="KW-1133">Transmembrane helix</keyword>
<proteinExistence type="predicted"/>
<organism evidence="2 3">
    <name type="scientific">Streptomyces andamanensis</name>
    <dbReference type="NCBI Taxonomy" id="1565035"/>
    <lineage>
        <taxon>Bacteria</taxon>
        <taxon>Bacillati</taxon>
        <taxon>Actinomycetota</taxon>
        <taxon>Actinomycetes</taxon>
        <taxon>Kitasatosporales</taxon>
        <taxon>Streptomycetaceae</taxon>
        <taxon>Streptomyces</taxon>
    </lineage>
</organism>
<feature type="transmembrane region" description="Helical" evidence="1">
    <location>
        <begin position="20"/>
        <end position="39"/>
    </location>
</feature>
<keyword evidence="1" id="KW-0812">Transmembrane</keyword>
<name>A0ABV8TKA7_9ACTN</name>
<dbReference type="EMBL" id="JBHSDP010000024">
    <property type="protein sequence ID" value="MFC4331104.1"/>
    <property type="molecule type" value="Genomic_DNA"/>
</dbReference>
<dbReference type="RefSeq" id="WP_381742266.1">
    <property type="nucleotide sequence ID" value="NZ_JBHSDP010000024.1"/>
</dbReference>